<name>A0ABN0RBV1_9LIST</name>
<dbReference type="Gene3D" id="3.90.226.10">
    <property type="entry name" value="2-enoyl-CoA Hydratase, Chain A, domain 1"/>
    <property type="match status" value="1"/>
</dbReference>
<organism evidence="2 3">
    <name type="scientific">Listeria floridensis FSL S10-1187</name>
    <dbReference type="NCBI Taxonomy" id="1265817"/>
    <lineage>
        <taxon>Bacteria</taxon>
        <taxon>Bacillati</taxon>
        <taxon>Bacillota</taxon>
        <taxon>Bacilli</taxon>
        <taxon>Bacillales</taxon>
        <taxon>Listeriaceae</taxon>
        <taxon>Listeria</taxon>
    </lineage>
</organism>
<feature type="domain" description="Acetyl-coenzyme A carboxylase carboxyl transferase subunit beta" evidence="1">
    <location>
        <begin position="1"/>
        <end position="78"/>
    </location>
</feature>
<dbReference type="EMBL" id="AODF01000043">
    <property type="protein sequence ID" value="EUJ25726.1"/>
    <property type="molecule type" value="Genomic_DNA"/>
</dbReference>
<reference evidence="2 3" key="1">
    <citation type="journal article" date="2014" name="Int. J. Syst. Evol. Microbiol.">
        <title>Listeria floridensis sp. nov., Listeria aquatica sp. nov., Listeria cornellensis sp. nov., Listeria riparia sp. nov. and Listeria grandensis sp. nov., from agricultural and natural environments.</title>
        <authorList>
            <person name="den Bakker H.C."/>
            <person name="Warchocki S."/>
            <person name="Wright E.M."/>
            <person name="Allred A.F."/>
            <person name="Ahlstrom C."/>
            <person name="Manuel C.S."/>
            <person name="Stasiewicz M.J."/>
            <person name="Burrell A."/>
            <person name="Roof S."/>
            <person name="Strawn L."/>
            <person name="Fortes E.D."/>
            <person name="Nightingale K.K."/>
            <person name="Kephart D."/>
            <person name="Wiedmann M."/>
        </authorList>
    </citation>
    <scope>NUCLEOTIDE SEQUENCE [LARGE SCALE GENOMIC DNA]</scope>
    <source>
        <strain evidence="2 3">FSL S10-1187</strain>
    </source>
</reference>
<proteinExistence type="predicted"/>
<accession>A0ABN0RBV1</accession>
<evidence type="ECO:0000313" key="3">
    <source>
        <dbReference type="Proteomes" id="UP000019249"/>
    </source>
</evidence>
<dbReference type="Pfam" id="PF01039">
    <property type="entry name" value="Carboxyl_trans"/>
    <property type="match status" value="1"/>
</dbReference>
<dbReference type="InterPro" id="IPR029045">
    <property type="entry name" value="ClpP/crotonase-like_dom_sf"/>
</dbReference>
<comment type="caution">
    <text evidence="2">The sequence shown here is derived from an EMBL/GenBank/DDBJ whole genome shotgun (WGS) entry which is preliminary data.</text>
</comment>
<dbReference type="Proteomes" id="UP000019249">
    <property type="component" value="Unassembled WGS sequence"/>
</dbReference>
<gene>
    <name evidence="2" type="ORF">MFLO_14923</name>
</gene>
<dbReference type="InterPro" id="IPR034733">
    <property type="entry name" value="AcCoA_carboxyl_beta"/>
</dbReference>
<protein>
    <submittedName>
        <fullName evidence="2">Propionyl-CoA carboxylase</fullName>
    </submittedName>
</protein>
<dbReference type="SUPFAM" id="SSF52096">
    <property type="entry name" value="ClpP/crotonase"/>
    <property type="match status" value="1"/>
</dbReference>
<evidence type="ECO:0000259" key="1">
    <source>
        <dbReference type="Pfam" id="PF01039"/>
    </source>
</evidence>
<sequence length="84" mass="9510">MGPDAAVNAVYAGKIAELSESERAAFVAEKIAEYQAEIDIFKEASELIVDDVVEPTRLRNELLERFAFYEGKRETTITHKIYPM</sequence>
<evidence type="ECO:0000313" key="2">
    <source>
        <dbReference type="EMBL" id="EUJ25726.1"/>
    </source>
</evidence>
<keyword evidence="3" id="KW-1185">Reference proteome</keyword>